<dbReference type="Gene3D" id="2.60.40.10">
    <property type="entry name" value="Immunoglobulins"/>
    <property type="match status" value="1"/>
</dbReference>
<evidence type="ECO:0000313" key="7">
    <source>
        <dbReference type="Proteomes" id="UP001568698"/>
    </source>
</evidence>
<dbReference type="InterPro" id="IPR050954">
    <property type="entry name" value="ET_IronSulfur_Cluster-Binding"/>
</dbReference>
<comment type="caution">
    <text evidence="6">The sequence shown here is derived from an EMBL/GenBank/DDBJ whole genome shotgun (WGS) entry which is preliminary data.</text>
</comment>
<dbReference type="InterPro" id="IPR013783">
    <property type="entry name" value="Ig-like_fold"/>
</dbReference>
<dbReference type="SUPFAM" id="SSF49478">
    <property type="entry name" value="Cna protein B-type domain"/>
    <property type="match status" value="1"/>
</dbReference>
<reference evidence="6 7" key="1">
    <citation type="submission" date="2024-08" db="EMBL/GenBank/DDBJ databases">
        <title>Sulfate-reducing bacteria isolated from formation water of the oil field in Kazakhstan and description of Pseudodesulfovibrio sp.</title>
        <authorList>
            <person name="Bidzhieva S.K."/>
            <person name="Tourova T.P."/>
            <person name="Grouzdev D.S."/>
            <person name="Beletsky A.V."/>
            <person name="Sokolova D.S."/>
            <person name="Samigullina S.R."/>
            <person name="Poltaraus A.B."/>
            <person name="Avtukh A.N."/>
            <person name="Tereshina V.M."/>
            <person name="Zhaparov N.S."/>
            <person name="Mardanov A.V."/>
            <person name="Nazina T.N."/>
        </authorList>
    </citation>
    <scope>NUCLEOTIDE SEQUENCE [LARGE SCALE GENOMIC DNA]</scope>
    <source>
        <strain evidence="6 7">9FUS</strain>
    </source>
</reference>
<organism evidence="6 7">
    <name type="scientific">Pseudodesulfovibrio karagichevae</name>
    <dbReference type="NCBI Taxonomy" id="3239305"/>
    <lineage>
        <taxon>Bacteria</taxon>
        <taxon>Pseudomonadati</taxon>
        <taxon>Thermodesulfobacteriota</taxon>
        <taxon>Desulfovibrionia</taxon>
        <taxon>Desulfovibrionales</taxon>
        <taxon>Desulfovibrionaceae</taxon>
    </lineage>
</organism>
<evidence type="ECO:0000256" key="1">
    <source>
        <dbReference type="ARBA" id="ARBA00022485"/>
    </source>
</evidence>
<dbReference type="SUPFAM" id="SSF54862">
    <property type="entry name" value="4Fe-4S ferredoxins"/>
    <property type="match status" value="1"/>
</dbReference>
<proteinExistence type="predicted"/>
<evidence type="ECO:0000256" key="4">
    <source>
        <dbReference type="ARBA" id="ARBA00023014"/>
    </source>
</evidence>
<dbReference type="Gene3D" id="3.30.70.20">
    <property type="match status" value="2"/>
</dbReference>
<keyword evidence="7" id="KW-1185">Reference proteome</keyword>
<evidence type="ECO:0000256" key="2">
    <source>
        <dbReference type="ARBA" id="ARBA00022723"/>
    </source>
</evidence>
<dbReference type="CDD" id="cd10552">
    <property type="entry name" value="TH_beta_N"/>
    <property type="match status" value="1"/>
</dbReference>
<keyword evidence="2" id="KW-0479">Metal-binding</keyword>
<keyword evidence="1" id="KW-0004">4Fe-4S</keyword>
<dbReference type="InterPro" id="IPR017896">
    <property type="entry name" value="4Fe4S_Fe-S-bd"/>
</dbReference>
<dbReference type="Proteomes" id="UP001568698">
    <property type="component" value="Unassembled WGS sequence"/>
</dbReference>
<dbReference type="PANTHER" id="PTHR43177">
    <property type="entry name" value="PROTEIN NRFC"/>
    <property type="match status" value="1"/>
</dbReference>
<accession>A0ABV4JWT7</accession>
<dbReference type="PANTHER" id="PTHR43177:SF3">
    <property type="entry name" value="PROTEIN NRFC HOMOLOG"/>
    <property type="match status" value="1"/>
</dbReference>
<evidence type="ECO:0000313" key="6">
    <source>
        <dbReference type="EMBL" id="MEZ7195189.1"/>
    </source>
</evidence>
<evidence type="ECO:0000259" key="5">
    <source>
        <dbReference type="Pfam" id="PF13247"/>
    </source>
</evidence>
<protein>
    <submittedName>
        <fullName evidence="6">4Fe-4S dicluster domain-containing protein</fullName>
    </submittedName>
</protein>
<gene>
    <name evidence="6" type="ORF">AB6M95_00375</name>
</gene>
<dbReference type="Pfam" id="PF13247">
    <property type="entry name" value="Fer4_11"/>
    <property type="match status" value="1"/>
</dbReference>
<keyword evidence="3" id="KW-0408">Iron</keyword>
<keyword evidence="4" id="KW-0411">Iron-sulfur</keyword>
<sequence length="287" mass="32157">MSQSNNTNTSQKWNLIVDVAKCENCNNCYMTLLDEYVGNRFPGYSEPCPRHGHHWIQLDTRERGSGSLMDVAYLFTTCNQCDNAPCMQAARDKAIYKRADGIVMIDPRKAQGQRDLVKACPYGHIWWNDELGLPQKWCWDAHLLDADWKEPRPVSVCATGSLKAVKLSDSEMKGLAAKEELQVLHPEYGTHPRIWYKNLFRYTQAHIAGSVAQVADEVEDVVEGAQVALTHDGKEIGSCRTDMFGDFKFDAIEPDSGEYTLKVLSDGREKALKIVMGASVNVGVILL</sequence>
<evidence type="ECO:0000256" key="3">
    <source>
        <dbReference type="ARBA" id="ARBA00023004"/>
    </source>
</evidence>
<name>A0ABV4JWT7_9BACT</name>
<dbReference type="EMBL" id="JBGLYH010000001">
    <property type="protein sequence ID" value="MEZ7195189.1"/>
    <property type="molecule type" value="Genomic_DNA"/>
</dbReference>
<feature type="domain" description="4Fe-4S ferredoxin-type" evidence="5">
    <location>
        <begin position="70"/>
        <end position="163"/>
    </location>
</feature>
<dbReference type="RefSeq" id="WP_371384744.1">
    <property type="nucleotide sequence ID" value="NZ_JBGLYH010000001.1"/>
</dbReference>